<keyword evidence="3" id="KW-0762">Sugar transport</keyword>
<organism evidence="8">
    <name type="scientific">Schaalia odontolytica</name>
    <dbReference type="NCBI Taxonomy" id="1660"/>
    <lineage>
        <taxon>Bacteria</taxon>
        <taxon>Bacillati</taxon>
        <taxon>Actinomycetota</taxon>
        <taxon>Actinomycetes</taxon>
        <taxon>Actinomycetales</taxon>
        <taxon>Actinomycetaceae</taxon>
        <taxon>Schaalia</taxon>
    </lineage>
</organism>
<gene>
    <name evidence="8" type="primary">glcU</name>
    <name evidence="8" type="ORF">AOLFYP35_00808</name>
</gene>
<dbReference type="EMBL" id="CACRSM010000002">
    <property type="protein sequence ID" value="VYS91314.1"/>
    <property type="molecule type" value="Genomic_DNA"/>
</dbReference>
<name>A0A6N2SEA4_9ACTO</name>
<keyword evidence="4 7" id="KW-0812">Transmembrane</keyword>
<evidence type="ECO:0000256" key="1">
    <source>
        <dbReference type="ARBA" id="ARBA00004141"/>
    </source>
</evidence>
<sequence>MIDYFVALLPALFLGFMSIVLVAQGGDDRQKTLGTLGGAFLFSALATPFIDVHWTTKTLLISFLSGLILGFGQYLQILCLKVLGVSRTMPLTTAGQIIFMCLGGIILFGEMNHGLALVFALSSIALLTLGVVFISKTEKTQEAAAENVDWKRGTILLVISTACLVAYLLIVQGFGLDGRSVILPQSAGYFLVGLIATIPALSPQLGKEDNRWSLLTLRQLIPGMMWGAAILLTQISSSLLGVAVAFPLSQMGVIIQTFGGILILHETRTRREMRWTVIGVAIMVIGVIMVGVARSFS</sequence>
<feature type="transmembrane region" description="Helical" evidence="7">
    <location>
        <begin position="91"/>
        <end position="109"/>
    </location>
</feature>
<dbReference type="AlphaFoldDB" id="A0A6N2SEA4"/>
<keyword evidence="6 7" id="KW-0472">Membrane</keyword>
<dbReference type="CDD" id="cd23110">
    <property type="entry name" value="GRP"/>
    <property type="match status" value="1"/>
</dbReference>
<evidence type="ECO:0000256" key="4">
    <source>
        <dbReference type="ARBA" id="ARBA00022692"/>
    </source>
</evidence>
<feature type="transmembrane region" description="Helical" evidence="7">
    <location>
        <begin position="6"/>
        <end position="23"/>
    </location>
</feature>
<evidence type="ECO:0000313" key="8">
    <source>
        <dbReference type="EMBL" id="VYS91314.1"/>
    </source>
</evidence>
<evidence type="ECO:0000256" key="5">
    <source>
        <dbReference type="ARBA" id="ARBA00022989"/>
    </source>
</evidence>
<evidence type="ECO:0000256" key="3">
    <source>
        <dbReference type="ARBA" id="ARBA00022597"/>
    </source>
</evidence>
<reference evidence="8" key="1">
    <citation type="submission" date="2019-11" db="EMBL/GenBank/DDBJ databases">
        <authorList>
            <person name="Feng L."/>
        </authorList>
    </citation>
    <scope>NUCLEOTIDE SEQUENCE</scope>
    <source>
        <strain evidence="8">AodontolyticusLFYP35</strain>
    </source>
</reference>
<dbReference type="InterPro" id="IPR010651">
    <property type="entry name" value="Sugar_transport"/>
</dbReference>
<feature type="transmembrane region" description="Helical" evidence="7">
    <location>
        <begin position="115"/>
        <end position="134"/>
    </location>
</feature>
<dbReference type="PANTHER" id="PTHR16119:SF17">
    <property type="entry name" value="TRANSMEMBRANE PROTEIN 144"/>
    <property type="match status" value="1"/>
</dbReference>
<dbReference type="SUPFAM" id="SSF103481">
    <property type="entry name" value="Multidrug resistance efflux transporter EmrE"/>
    <property type="match status" value="1"/>
</dbReference>
<keyword evidence="3" id="KW-0813">Transport</keyword>
<proteinExistence type="inferred from homology"/>
<feature type="transmembrane region" description="Helical" evidence="7">
    <location>
        <begin position="182"/>
        <end position="202"/>
    </location>
</feature>
<accession>A0A6N2SEA4</accession>
<feature type="transmembrane region" description="Helical" evidence="7">
    <location>
        <begin position="60"/>
        <end position="79"/>
    </location>
</feature>
<evidence type="ECO:0000256" key="7">
    <source>
        <dbReference type="SAM" id="Phobius"/>
    </source>
</evidence>
<evidence type="ECO:0000256" key="2">
    <source>
        <dbReference type="ARBA" id="ARBA00006117"/>
    </source>
</evidence>
<dbReference type="Pfam" id="PF06800">
    <property type="entry name" value="Sugar_transport"/>
    <property type="match status" value="1"/>
</dbReference>
<feature type="transmembrane region" description="Helical" evidence="7">
    <location>
        <begin position="275"/>
        <end position="296"/>
    </location>
</feature>
<evidence type="ECO:0000256" key="6">
    <source>
        <dbReference type="ARBA" id="ARBA00023136"/>
    </source>
</evidence>
<dbReference type="GO" id="GO:0015144">
    <property type="term" value="F:carbohydrate transmembrane transporter activity"/>
    <property type="evidence" value="ECO:0007669"/>
    <property type="project" value="InterPro"/>
</dbReference>
<dbReference type="GO" id="GO:0016020">
    <property type="term" value="C:membrane"/>
    <property type="evidence" value="ECO:0007669"/>
    <property type="project" value="UniProtKB-SubCell"/>
</dbReference>
<feature type="transmembrane region" description="Helical" evidence="7">
    <location>
        <begin position="155"/>
        <end position="176"/>
    </location>
</feature>
<comment type="similarity">
    <text evidence="2">Belongs to the GRP transporter (TC 2.A.7.5) family.</text>
</comment>
<feature type="transmembrane region" description="Helical" evidence="7">
    <location>
        <begin position="214"/>
        <end position="233"/>
    </location>
</feature>
<dbReference type="PANTHER" id="PTHR16119">
    <property type="entry name" value="TRANSMEMBRANE PROTEIN 144"/>
    <property type="match status" value="1"/>
</dbReference>
<dbReference type="InterPro" id="IPR037185">
    <property type="entry name" value="EmrE-like"/>
</dbReference>
<feature type="transmembrane region" description="Helical" evidence="7">
    <location>
        <begin position="35"/>
        <end position="54"/>
    </location>
</feature>
<keyword evidence="5 7" id="KW-1133">Transmembrane helix</keyword>
<protein>
    <submittedName>
        <fullName evidence="8">Putative glucose uptake protein GlcU</fullName>
    </submittedName>
</protein>
<comment type="subcellular location">
    <subcellularLocation>
        <location evidence="1">Membrane</location>
        <topology evidence="1">Multi-pass membrane protein</topology>
    </subcellularLocation>
</comment>
<feature type="transmembrane region" description="Helical" evidence="7">
    <location>
        <begin position="239"/>
        <end position="263"/>
    </location>
</feature>